<feature type="compositionally biased region" description="Basic and acidic residues" evidence="1">
    <location>
        <begin position="47"/>
        <end position="59"/>
    </location>
</feature>
<feature type="region of interest" description="Disordered" evidence="1">
    <location>
        <begin position="86"/>
        <end position="120"/>
    </location>
</feature>
<organism evidence="2 3">
    <name type="scientific">Aldrovandia affinis</name>
    <dbReference type="NCBI Taxonomy" id="143900"/>
    <lineage>
        <taxon>Eukaryota</taxon>
        <taxon>Metazoa</taxon>
        <taxon>Chordata</taxon>
        <taxon>Craniata</taxon>
        <taxon>Vertebrata</taxon>
        <taxon>Euteleostomi</taxon>
        <taxon>Actinopterygii</taxon>
        <taxon>Neopterygii</taxon>
        <taxon>Teleostei</taxon>
        <taxon>Notacanthiformes</taxon>
        <taxon>Halosauridae</taxon>
        <taxon>Aldrovandia</taxon>
    </lineage>
</organism>
<dbReference type="AlphaFoldDB" id="A0AAD7RVU4"/>
<gene>
    <name evidence="2" type="ORF">AAFF_G00095010</name>
</gene>
<accession>A0AAD7RVU4</accession>
<protein>
    <submittedName>
        <fullName evidence="2">Uncharacterized protein</fullName>
    </submittedName>
</protein>
<evidence type="ECO:0000256" key="1">
    <source>
        <dbReference type="SAM" id="MobiDB-lite"/>
    </source>
</evidence>
<dbReference type="EMBL" id="JAINUG010000160">
    <property type="protein sequence ID" value="KAJ8391234.1"/>
    <property type="molecule type" value="Genomic_DNA"/>
</dbReference>
<proteinExistence type="predicted"/>
<evidence type="ECO:0000313" key="2">
    <source>
        <dbReference type="EMBL" id="KAJ8391234.1"/>
    </source>
</evidence>
<dbReference type="Proteomes" id="UP001221898">
    <property type="component" value="Unassembled WGS sequence"/>
</dbReference>
<comment type="caution">
    <text evidence="2">The sequence shown here is derived from an EMBL/GenBank/DDBJ whole genome shotgun (WGS) entry which is preliminary data.</text>
</comment>
<evidence type="ECO:0000313" key="3">
    <source>
        <dbReference type="Proteomes" id="UP001221898"/>
    </source>
</evidence>
<name>A0AAD7RVU4_9TELE</name>
<sequence length="120" mass="13614">MTLLPTVMCRDATSAGPRSPQVAAAAARALSCLCAGASAQMTHFLRARRDRDRHEEKEGRGRRHRSNAVTHFAPFHNRVRAWWRDADVRPSRREYTSTPENPPTPQTPLVPFVTRRTVKQ</sequence>
<reference evidence="2" key="1">
    <citation type="journal article" date="2023" name="Science">
        <title>Genome structures resolve the early diversification of teleost fishes.</title>
        <authorList>
            <person name="Parey E."/>
            <person name="Louis A."/>
            <person name="Montfort J."/>
            <person name="Bouchez O."/>
            <person name="Roques C."/>
            <person name="Iampietro C."/>
            <person name="Lluch J."/>
            <person name="Castinel A."/>
            <person name="Donnadieu C."/>
            <person name="Desvignes T."/>
            <person name="Floi Bucao C."/>
            <person name="Jouanno E."/>
            <person name="Wen M."/>
            <person name="Mejri S."/>
            <person name="Dirks R."/>
            <person name="Jansen H."/>
            <person name="Henkel C."/>
            <person name="Chen W.J."/>
            <person name="Zahm M."/>
            <person name="Cabau C."/>
            <person name="Klopp C."/>
            <person name="Thompson A.W."/>
            <person name="Robinson-Rechavi M."/>
            <person name="Braasch I."/>
            <person name="Lecointre G."/>
            <person name="Bobe J."/>
            <person name="Postlethwait J.H."/>
            <person name="Berthelot C."/>
            <person name="Roest Crollius H."/>
            <person name="Guiguen Y."/>
        </authorList>
    </citation>
    <scope>NUCLEOTIDE SEQUENCE</scope>
    <source>
        <strain evidence="2">NC1722</strain>
    </source>
</reference>
<keyword evidence="3" id="KW-1185">Reference proteome</keyword>
<feature type="region of interest" description="Disordered" evidence="1">
    <location>
        <begin position="47"/>
        <end position="68"/>
    </location>
</feature>
<feature type="compositionally biased region" description="Basic and acidic residues" evidence="1">
    <location>
        <begin position="86"/>
        <end position="95"/>
    </location>
</feature>